<keyword evidence="4 5" id="KW-0472">Membrane</keyword>
<evidence type="ECO:0000256" key="4">
    <source>
        <dbReference type="ARBA" id="ARBA00023136"/>
    </source>
</evidence>
<dbReference type="PhylomeDB" id="C7G049"/>
<evidence type="ECO:0000256" key="5">
    <source>
        <dbReference type="SAM" id="Phobius"/>
    </source>
</evidence>
<dbReference type="EMBL" id="AAFI02000102">
    <property type="protein sequence ID" value="EEU04071.1"/>
    <property type="molecule type" value="Genomic_DNA"/>
</dbReference>
<name>C7G049_DICDI</name>
<dbReference type="AlphaFoldDB" id="C7G049"/>
<dbReference type="GeneID" id="8626196"/>
<dbReference type="Pfam" id="PF01040">
    <property type="entry name" value="UbiA"/>
    <property type="match status" value="1"/>
</dbReference>
<evidence type="ECO:0000313" key="6">
    <source>
        <dbReference type="EMBL" id="EEU04071.1"/>
    </source>
</evidence>
<feature type="transmembrane region" description="Helical" evidence="5">
    <location>
        <begin position="158"/>
        <end position="178"/>
    </location>
</feature>
<evidence type="ECO:0000256" key="3">
    <source>
        <dbReference type="ARBA" id="ARBA00022989"/>
    </source>
</evidence>
<dbReference type="PaxDb" id="44689-DDB0304689"/>
<dbReference type="GO" id="GO:0009234">
    <property type="term" value="P:menaquinone biosynthetic process"/>
    <property type="evidence" value="ECO:0000318"/>
    <property type="project" value="GO_Central"/>
</dbReference>
<keyword evidence="7" id="KW-1185">Reference proteome</keyword>
<dbReference type="RefSeq" id="XP_002649123.1">
    <property type="nucleotide sequence ID" value="XM_002649077.1"/>
</dbReference>
<feature type="transmembrane region" description="Helical" evidence="5">
    <location>
        <begin position="190"/>
        <end position="210"/>
    </location>
</feature>
<dbReference type="InterPro" id="IPR026046">
    <property type="entry name" value="UBIAD1"/>
</dbReference>
<dbReference type="InterPro" id="IPR000537">
    <property type="entry name" value="UbiA_prenyltransferase"/>
</dbReference>
<feature type="transmembrane region" description="Helical" evidence="5">
    <location>
        <begin position="258"/>
        <end position="275"/>
    </location>
</feature>
<sequence>MELSYFIYKYINSTRIWSTSFLISGSLISLSFFIKNEVNLGNGFNIFRFCLSFLVLYFLNNISNLVNTYYDFINGLDKKETSADRTLFQNSIKITLNDIEFFIKITYLGVLISLITLLVNCNLQFNETIYHVLPITITISFISHFYTAPPISFKYRALGEISASFNLFSIVPFPIYFQNIQLFKDYFNEIFNYSMILTISCCTIIFSNNIRDLKNDKISNIITIPIIIGENLSYSIYFSIYFLIYFYLFILSIIYNNIYLNLPTIITITSLYNIFKDTKNGNYKHWDLKTAKLSFILCVSLSIGIFCK</sequence>
<dbReference type="GO" id="GO:0006744">
    <property type="term" value="P:ubiquinone biosynthetic process"/>
    <property type="evidence" value="ECO:0000318"/>
    <property type="project" value="GO_Central"/>
</dbReference>
<dbReference type="GO" id="GO:0016020">
    <property type="term" value="C:membrane"/>
    <property type="evidence" value="ECO:0007669"/>
    <property type="project" value="UniProtKB-SubCell"/>
</dbReference>
<comment type="subcellular location">
    <subcellularLocation>
        <location evidence="1">Membrane</location>
        <topology evidence="1">Multi-pass membrane protein</topology>
    </subcellularLocation>
</comment>
<evidence type="ECO:0000313" key="7">
    <source>
        <dbReference type="Proteomes" id="UP000002195"/>
    </source>
</evidence>
<dbReference type="dictyBase" id="DDB_G0295777"/>
<evidence type="ECO:0000256" key="2">
    <source>
        <dbReference type="ARBA" id="ARBA00022692"/>
    </source>
</evidence>
<dbReference type="KEGG" id="ddi:DDB_G0295777"/>
<feature type="transmembrane region" description="Helical" evidence="5">
    <location>
        <begin position="40"/>
        <end position="59"/>
    </location>
</feature>
<keyword evidence="2 5" id="KW-0812">Transmembrane</keyword>
<feature type="transmembrane region" description="Helical" evidence="5">
    <location>
        <begin position="231"/>
        <end position="252"/>
    </location>
</feature>
<dbReference type="eggNOG" id="KOG4581">
    <property type="taxonomic scope" value="Eukaryota"/>
</dbReference>
<dbReference type="GO" id="GO:0004659">
    <property type="term" value="F:prenyltransferase activity"/>
    <property type="evidence" value="ECO:0000318"/>
    <property type="project" value="GO_Central"/>
</dbReference>
<dbReference type="GO" id="GO:0042371">
    <property type="term" value="P:vitamin K biosynthetic process"/>
    <property type="evidence" value="ECO:0000318"/>
    <property type="project" value="GO_Central"/>
</dbReference>
<dbReference type="CDD" id="cd13962">
    <property type="entry name" value="PT_UbiA_UBIAD1"/>
    <property type="match status" value="1"/>
</dbReference>
<gene>
    <name evidence="6" type="ORF">DDB_G0295777</name>
</gene>
<feature type="transmembrane region" description="Helical" evidence="5">
    <location>
        <begin position="129"/>
        <end position="146"/>
    </location>
</feature>
<feature type="transmembrane region" description="Helical" evidence="5">
    <location>
        <begin position="16"/>
        <end position="34"/>
    </location>
</feature>
<dbReference type="PANTHER" id="PTHR13929">
    <property type="entry name" value="1,4-DIHYDROXY-2-NAPHTHOATE OCTAPRENYLTRANSFERASE"/>
    <property type="match status" value="1"/>
</dbReference>
<keyword evidence="3 5" id="KW-1133">Transmembrane helix</keyword>
<dbReference type="STRING" id="44689.C7G049"/>
<proteinExistence type="predicted"/>
<dbReference type="Proteomes" id="UP000002195">
    <property type="component" value="Unassembled WGS sequence"/>
</dbReference>
<comment type="caution">
    <text evidence="6">The sequence shown here is derived from an EMBL/GenBank/DDBJ whole genome shotgun (WGS) entry which is preliminary data.</text>
</comment>
<dbReference type="OMA" id="INSTRIW"/>
<dbReference type="InParanoid" id="C7G049"/>
<accession>C7G049</accession>
<protein>
    <submittedName>
        <fullName evidence="6">UbiA prenyltransferase family protein</fullName>
    </submittedName>
</protein>
<evidence type="ECO:0000256" key="1">
    <source>
        <dbReference type="ARBA" id="ARBA00004141"/>
    </source>
</evidence>
<reference evidence="6 7" key="1">
    <citation type="journal article" date="2005" name="Nature">
        <title>The genome of the social amoeba Dictyostelium discoideum.</title>
        <authorList>
            <consortium name="The Dictyostelium discoideum Sequencing Consortium"/>
            <person name="Eichinger L."/>
            <person name="Pachebat J.A."/>
            <person name="Glockner G."/>
            <person name="Rajandream M.A."/>
            <person name="Sucgang R."/>
            <person name="Berriman M."/>
            <person name="Song J."/>
            <person name="Olsen R."/>
            <person name="Szafranski K."/>
            <person name="Xu Q."/>
            <person name="Tunggal B."/>
            <person name="Kummerfeld S."/>
            <person name="Madera M."/>
            <person name="Konfortov B.A."/>
            <person name="Rivero F."/>
            <person name="Bankier A.T."/>
            <person name="Lehmann R."/>
            <person name="Hamlin N."/>
            <person name="Davies R."/>
            <person name="Gaudet P."/>
            <person name="Fey P."/>
            <person name="Pilcher K."/>
            <person name="Chen G."/>
            <person name="Saunders D."/>
            <person name="Sodergren E."/>
            <person name="Davis P."/>
            <person name="Kerhornou A."/>
            <person name="Nie X."/>
            <person name="Hall N."/>
            <person name="Anjard C."/>
            <person name="Hemphill L."/>
            <person name="Bason N."/>
            <person name="Farbrother P."/>
            <person name="Desany B."/>
            <person name="Just E."/>
            <person name="Morio T."/>
            <person name="Rost R."/>
            <person name="Churcher C."/>
            <person name="Cooper J."/>
            <person name="Haydock S."/>
            <person name="van Driessche N."/>
            <person name="Cronin A."/>
            <person name="Goodhead I."/>
            <person name="Muzny D."/>
            <person name="Mourier T."/>
            <person name="Pain A."/>
            <person name="Lu M."/>
            <person name="Harper D."/>
            <person name="Lindsay R."/>
            <person name="Hauser H."/>
            <person name="James K."/>
            <person name="Quiles M."/>
            <person name="Madan Babu M."/>
            <person name="Saito T."/>
            <person name="Buchrieser C."/>
            <person name="Wardroper A."/>
            <person name="Felder M."/>
            <person name="Thangavelu M."/>
            <person name="Johnson D."/>
            <person name="Knights A."/>
            <person name="Loulseged H."/>
            <person name="Mungall K."/>
            <person name="Oliver K."/>
            <person name="Price C."/>
            <person name="Quail M.A."/>
            <person name="Urushihara H."/>
            <person name="Hernandez J."/>
            <person name="Rabbinowitsch E."/>
            <person name="Steffen D."/>
            <person name="Sanders M."/>
            <person name="Ma J."/>
            <person name="Kohara Y."/>
            <person name="Sharp S."/>
            <person name="Simmonds M."/>
            <person name="Spiegler S."/>
            <person name="Tivey A."/>
            <person name="Sugano S."/>
            <person name="White B."/>
            <person name="Walker D."/>
            <person name="Woodward J."/>
            <person name="Winckler T."/>
            <person name="Tanaka Y."/>
            <person name="Shaulsky G."/>
            <person name="Schleicher M."/>
            <person name="Weinstock G."/>
            <person name="Rosenthal A."/>
            <person name="Cox E.C."/>
            <person name="Chisholm R.L."/>
            <person name="Gibbs R."/>
            <person name="Loomis W.F."/>
            <person name="Platzer M."/>
            <person name="Kay R.R."/>
            <person name="Williams J."/>
            <person name="Dear P.H."/>
            <person name="Noegel A.A."/>
            <person name="Barrell B."/>
            <person name="Kuspa A."/>
        </authorList>
    </citation>
    <scope>NUCLEOTIDE SEQUENCE [LARGE SCALE GENOMIC DNA]</scope>
    <source>
        <strain evidence="6 7">AX4</strain>
    </source>
</reference>
<feature type="transmembrane region" description="Helical" evidence="5">
    <location>
        <begin position="101"/>
        <end position="123"/>
    </location>
</feature>
<organism evidence="6 7">
    <name type="scientific">Dictyostelium discoideum</name>
    <name type="common">Social amoeba</name>
    <dbReference type="NCBI Taxonomy" id="44689"/>
    <lineage>
        <taxon>Eukaryota</taxon>
        <taxon>Amoebozoa</taxon>
        <taxon>Evosea</taxon>
        <taxon>Eumycetozoa</taxon>
        <taxon>Dictyostelia</taxon>
        <taxon>Dictyosteliales</taxon>
        <taxon>Dictyosteliaceae</taxon>
        <taxon>Dictyostelium</taxon>
    </lineage>
</organism>
<dbReference type="VEuPathDB" id="AmoebaDB:DDB_G0295777"/>
<dbReference type="PANTHER" id="PTHR13929:SF7">
    <property type="entry name" value="UBIA PRENYLTRANSFERASE FAMILY PROTEIN"/>
    <property type="match status" value="1"/>
</dbReference>
<dbReference type="HOGENOM" id="CLU_043611_0_0_1"/>